<dbReference type="Proteomes" id="UP000606498">
    <property type="component" value="Unassembled WGS sequence"/>
</dbReference>
<dbReference type="PANTHER" id="PTHR30055:SF233">
    <property type="entry name" value="REGULATORY PROTEIN TETR"/>
    <property type="match status" value="1"/>
</dbReference>
<evidence type="ECO:0000256" key="1">
    <source>
        <dbReference type="ARBA" id="ARBA00023125"/>
    </source>
</evidence>
<evidence type="ECO:0000259" key="4">
    <source>
        <dbReference type="PROSITE" id="PS50977"/>
    </source>
</evidence>
<sequence length="269" mass="29467">MKATAGRPKGHSGARDALIEAARSCFTVKGYERVSTRELARKAGVDAAMIRYYFGSKAGLFEAMVRDTIAPVLEAFKHYNAAQSHQSASEGSANSPEPSNSRLELGNNSPEPSNKGSERSKMSLDPSKKRPEPGFGGPFELMQVYYRAMAANPALPGLIIQVLNHREGSEAFDALASVFSDMLSRSRLWIRQLGQHQGLNPNLDPTLARLSFVSLMVFPLIAPAHLMRDFGVELNETWLKQLAEHNAKVLHQGLLRQDIAANPGSEEPQ</sequence>
<organism evidence="5 6">
    <name type="scientific">Shewanella carassii</name>
    <dbReference type="NCBI Taxonomy" id="1987584"/>
    <lineage>
        <taxon>Bacteria</taxon>
        <taxon>Pseudomonadati</taxon>
        <taxon>Pseudomonadota</taxon>
        <taxon>Gammaproteobacteria</taxon>
        <taxon>Alteromonadales</taxon>
        <taxon>Shewanellaceae</taxon>
        <taxon>Shewanella</taxon>
    </lineage>
</organism>
<protein>
    <submittedName>
        <fullName evidence="5">TetR family transcriptional regulator</fullName>
    </submittedName>
</protein>
<evidence type="ECO:0000313" key="6">
    <source>
        <dbReference type="Proteomes" id="UP000606498"/>
    </source>
</evidence>
<gene>
    <name evidence="5" type="ORF">GCM10011520_06670</name>
</gene>
<feature type="DNA-binding region" description="H-T-H motif" evidence="2">
    <location>
        <begin position="35"/>
        <end position="54"/>
    </location>
</feature>
<reference evidence="6" key="1">
    <citation type="journal article" date="2019" name="Int. J. Syst. Evol. Microbiol.">
        <title>The Global Catalogue of Microorganisms (GCM) 10K type strain sequencing project: providing services to taxonomists for standard genome sequencing and annotation.</title>
        <authorList>
            <consortium name="The Broad Institute Genomics Platform"/>
            <consortium name="The Broad Institute Genome Sequencing Center for Infectious Disease"/>
            <person name="Wu L."/>
            <person name="Ma J."/>
        </authorList>
    </citation>
    <scope>NUCLEOTIDE SEQUENCE [LARGE SCALE GENOMIC DNA]</scope>
    <source>
        <strain evidence="6">CGMCC 1.16033</strain>
    </source>
</reference>
<feature type="compositionally biased region" description="Polar residues" evidence="3">
    <location>
        <begin position="84"/>
        <end position="115"/>
    </location>
</feature>
<dbReference type="PRINTS" id="PR00455">
    <property type="entry name" value="HTHTETR"/>
</dbReference>
<evidence type="ECO:0000256" key="3">
    <source>
        <dbReference type="SAM" id="MobiDB-lite"/>
    </source>
</evidence>
<evidence type="ECO:0000256" key="2">
    <source>
        <dbReference type="PROSITE-ProRule" id="PRU00335"/>
    </source>
</evidence>
<dbReference type="SUPFAM" id="SSF46689">
    <property type="entry name" value="Homeodomain-like"/>
    <property type="match status" value="1"/>
</dbReference>
<keyword evidence="6" id="KW-1185">Reference proteome</keyword>
<dbReference type="Gene3D" id="1.10.357.10">
    <property type="entry name" value="Tetracycline Repressor, domain 2"/>
    <property type="match status" value="2"/>
</dbReference>
<dbReference type="PANTHER" id="PTHR30055">
    <property type="entry name" value="HTH-TYPE TRANSCRIPTIONAL REGULATOR RUTR"/>
    <property type="match status" value="1"/>
</dbReference>
<dbReference type="EMBL" id="BMKO01000001">
    <property type="protein sequence ID" value="GGE68738.1"/>
    <property type="molecule type" value="Genomic_DNA"/>
</dbReference>
<keyword evidence="1 2" id="KW-0238">DNA-binding</keyword>
<feature type="region of interest" description="Disordered" evidence="3">
    <location>
        <begin position="84"/>
        <end position="134"/>
    </location>
</feature>
<dbReference type="Pfam" id="PF00440">
    <property type="entry name" value="TetR_N"/>
    <property type="match status" value="1"/>
</dbReference>
<dbReference type="RefSeq" id="WP_100142438.1">
    <property type="nucleotide sequence ID" value="NZ_BMKO01000001.1"/>
</dbReference>
<name>A0ABQ1SX05_9GAMM</name>
<dbReference type="InterPro" id="IPR009057">
    <property type="entry name" value="Homeodomain-like_sf"/>
</dbReference>
<feature type="compositionally biased region" description="Basic and acidic residues" evidence="3">
    <location>
        <begin position="116"/>
        <end position="132"/>
    </location>
</feature>
<dbReference type="InterPro" id="IPR001647">
    <property type="entry name" value="HTH_TetR"/>
</dbReference>
<accession>A0ABQ1SX05</accession>
<dbReference type="InterPro" id="IPR050109">
    <property type="entry name" value="HTH-type_TetR-like_transc_reg"/>
</dbReference>
<proteinExistence type="predicted"/>
<evidence type="ECO:0000313" key="5">
    <source>
        <dbReference type="EMBL" id="GGE68738.1"/>
    </source>
</evidence>
<dbReference type="PROSITE" id="PS50977">
    <property type="entry name" value="HTH_TETR_2"/>
    <property type="match status" value="1"/>
</dbReference>
<feature type="domain" description="HTH tetR-type" evidence="4">
    <location>
        <begin position="12"/>
        <end position="72"/>
    </location>
</feature>
<comment type="caution">
    <text evidence="5">The sequence shown here is derived from an EMBL/GenBank/DDBJ whole genome shotgun (WGS) entry which is preliminary data.</text>
</comment>